<evidence type="ECO:0000256" key="13">
    <source>
        <dbReference type="SAM" id="Phobius"/>
    </source>
</evidence>
<feature type="transmembrane region" description="Helical" evidence="13">
    <location>
        <begin position="207"/>
        <end position="225"/>
    </location>
</feature>
<dbReference type="GO" id="GO:0098719">
    <property type="term" value="P:sodium ion import across plasma membrane"/>
    <property type="evidence" value="ECO:0007669"/>
    <property type="project" value="TreeGrafter"/>
</dbReference>
<keyword evidence="2 11" id="KW-0813">Transport</keyword>
<evidence type="ECO:0000256" key="8">
    <source>
        <dbReference type="ARBA" id="ARBA00023065"/>
    </source>
</evidence>
<evidence type="ECO:0000256" key="7">
    <source>
        <dbReference type="ARBA" id="ARBA00023053"/>
    </source>
</evidence>
<protein>
    <recommendedName>
        <fullName evidence="11">Sodium/hydrogen exchanger</fullName>
    </recommendedName>
</protein>
<feature type="region of interest" description="Disordered" evidence="12">
    <location>
        <begin position="106"/>
        <end position="129"/>
    </location>
</feature>
<dbReference type="GO" id="GO:0005886">
    <property type="term" value="C:plasma membrane"/>
    <property type="evidence" value="ECO:0007669"/>
    <property type="project" value="TreeGrafter"/>
</dbReference>
<dbReference type="PRINTS" id="PR01084">
    <property type="entry name" value="NAHEXCHNGR"/>
</dbReference>
<dbReference type="InterPro" id="IPR006153">
    <property type="entry name" value="Cation/H_exchanger_TM"/>
</dbReference>
<keyword evidence="16" id="KW-1185">Reference proteome</keyword>
<proteinExistence type="inferred from homology"/>
<feature type="transmembrane region" description="Helical" evidence="13">
    <location>
        <begin position="143"/>
        <end position="162"/>
    </location>
</feature>
<evidence type="ECO:0000256" key="1">
    <source>
        <dbReference type="ARBA" id="ARBA00004653"/>
    </source>
</evidence>
<evidence type="ECO:0000256" key="11">
    <source>
        <dbReference type="RuleBase" id="RU003722"/>
    </source>
</evidence>
<comment type="caution">
    <text evidence="15">The sequence shown here is derived from an EMBL/GenBank/DDBJ whole genome shotgun (WGS) entry which is preliminary data.</text>
</comment>
<dbReference type="OrthoDB" id="196264at2759"/>
<keyword evidence="8 11" id="KW-0406">Ion transport</keyword>
<dbReference type="Gene3D" id="6.10.140.1330">
    <property type="match status" value="1"/>
</dbReference>
<evidence type="ECO:0000313" key="16">
    <source>
        <dbReference type="Proteomes" id="UP000444721"/>
    </source>
</evidence>
<feature type="transmembrane region" description="Helical" evidence="13">
    <location>
        <begin position="423"/>
        <end position="450"/>
    </location>
</feature>
<keyword evidence="10 11" id="KW-0739">Sodium transport</keyword>
<keyword evidence="9 13" id="KW-0472">Membrane</keyword>
<feature type="transmembrane region" description="Helical" evidence="13">
    <location>
        <begin position="527"/>
        <end position="551"/>
    </location>
</feature>
<dbReference type="InterPro" id="IPR018422">
    <property type="entry name" value="Cation/H_exchanger_CPA1"/>
</dbReference>
<dbReference type="Pfam" id="PF00999">
    <property type="entry name" value="Na_H_Exchanger"/>
    <property type="match status" value="1"/>
</dbReference>
<keyword evidence="6" id="KW-0333">Golgi apparatus</keyword>
<feature type="region of interest" description="Disordered" evidence="12">
    <location>
        <begin position="612"/>
        <end position="664"/>
    </location>
</feature>
<dbReference type="PANTHER" id="PTHR10110">
    <property type="entry name" value="SODIUM/HYDROGEN EXCHANGER"/>
    <property type="match status" value="1"/>
</dbReference>
<feature type="transmembrane region" description="Helical" evidence="13">
    <location>
        <begin position="382"/>
        <end position="411"/>
    </location>
</feature>
<name>A0A6A5BVF6_NAEFO</name>
<feature type="compositionally biased region" description="Basic and acidic residues" evidence="12">
    <location>
        <begin position="612"/>
        <end position="654"/>
    </location>
</feature>
<organism evidence="15 16">
    <name type="scientific">Naegleria fowleri</name>
    <name type="common">Brain eating amoeba</name>
    <dbReference type="NCBI Taxonomy" id="5763"/>
    <lineage>
        <taxon>Eukaryota</taxon>
        <taxon>Discoba</taxon>
        <taxon>Heterolobosea</taxon>
        <taxon>Tetramitia</taxon>
        <taxon>Eutetramitia</taxon>
        <taxon>Vahlkampfiidae</taxon>
        <taxon>Naegleria</taxon>
    </lineage>
</organism>
<dbReference type="OMA" id="ETVVMWW"/>
<evidence type="ECO:0000256" key="2">
    <source>
        <dbReference type="ARBA" id="ARBA00022448"/>
    </source>
</evidence>
<dbReference type="RefSeq" id="XP_044562443.1">
    <property type="nucleotide sequence ID" value="XM_044706314.1"/>
</dbReference>
<dbReference type="VEuPathDB" id="AmoebaDB:NfTy_058600"/>
<evidence type="ECO:0000259" key="14">
    <source>
        <dbReference type="Pfam" id="PF00999"/>
    </source>
</evidence>
<dbReference type="GO" id="GO:0051453">
    <property type="term" value="P:regulation of intracellular pH"/>
    <property type="evidence" value="ECO:0007669"/>
    <property type="project" value="TreeGrafter"/>
</dbReference>
<evidence type="ECO:0000256" key="3">
    <source>
        <dbReference type="ARBA" id="ARBA00022449"/>
    </source>
</evidence>
<feature type="transmembrane region" description="Helical" evidence="13">
    <location>
        <begin position="174"/>
        <end position="191"/>
    </location>
</feature>
<accession>A0A6A5BVF6</accession>
<evidence type="ECO:0000256" key="6">
    <source>
        <dbReference type="ARBA" id="ARBA00023034"/>
    </source>
</evidence>
<dbReference type="GO" id="GO:0015386">
    <property type="term" value="F:potassium:proton antiporter activity"/>
    <property type="evidence" value="ECO:0007669"/>
    <property type="project" value="TreeGrafter"/>
</dbReference>
<feature type="domain" description="Cation/H+ exchanger transmembrane" evidence="14">
    <location>
        <begin position="155"/>
        <end position="552"/>
    </location>
</feature>
<dbReference type="InterPro" id="IPR004709">
    <property type="entry name" value="NaH_exchanger"/>
</dbReference>
<feature type="transmembrane region" description="Helical" evidence="13">
    <location>
        <begin position="462"/>
        <end position="485"/>
    </location>
</feature>
<gene>
    <name evidence="15" type="ORF">FDP41_003052</name>
</gene>
<comment type="subcellular location">
    <subcellularLocation>
        <location evidence="1">Golgi apparatus membrane</location>
        <topology evidence="1">Multi-pass membrane protein</topology>
    </subcellularLocation>
</comment>
<feature type="transmembrane region" description="Helical" evidence="13">
    <location>
        <begin position="497"/>
        <end position="515"/>
    </location>
</feature>
<keyword evidence="7" id="KW-0915">Sodium</keyword>
<dbReference type="EMBL" id="VFQX01000033">
    <property type="protein sequence ID" value="KAF0977730.1"/>
    <property type="molecule type" value="Genomic_DNA"/>
</dbReference>
<dbReference type="AlphaFoldDB" id="A0A6A5BVF6"/>
<keyword evidence="3 11" id="KW-0050">Antiport</keyword>
<dbReference type="GeneID" id="68110270"/>
<reference evidence="15 16" key="1">
    <citation type="journal article" date="2019" name="Sci. Rep.">
        <title>Nanopore sequencing improves the draft genome of the human pathogenic amoeba Naegleria fowleri.</title>
        <authorList>
            <person name="Liechti N."/>
            <person name="Schurch N."/>
            <person name="Bruggmann R."/>
            <person name="Wittwer M."/>
        </authorList>
    </citation>
    <scope>NUCLEOTIDE SEQUENCE [LARGE SCALE GENOMIC DNA]</scope>
    <source>
        <strain evidence="15 16">ATCC 30894</strain>
    </source>
</reference>
<evidence type="ECO:0000256" key="4">
    <source>
        <dbReference type="ARBA" id="ARBA00022692"/>
    </source>
</evidence>
<evidence type="ECO:0000256" key="12">
    <source>
        <dbReference type="SAM" id="MobiDB-lite"/>
    </source>
</evidence>
<keyword evidence="4 11" id="KW-0812">Transmembrane</keyword>
<evidence type="ECO:0000256" key="5">
    <source>
        <dbReference type="ARBA" id="ARBA00022989"/>
    </source>
</evidence>
<dbReference type="VEuPathDB" id="AmoebaDB:FDP41_003052"/>
<keyword evidence="5 13" id="KW-1133">Transmembrane helix</keyword>
<evidence type="ECO:0000313" key="15">
    <source>
        <dbReference type="EMBL" id="KAF0977730.1"/>
    </source>
</evidence>
<dbReference type="Proteomes" id="UP000444721">
    <property type="component" value="Unassembled WGS sequence"/>
</dbReference>
<comment type="similarity">
    <text evidence="11">Belongs to the monovalent cation:proton antiporter 1 (CPA1) transporter (TC 2.A.36) family.</text>
</comment>
<sequence length="664" mass="74152">MSKPCFKYTRRVAILVFVLLVVYTLVFATNGSSSSLQRDDITHVVSVSSSSSPATEPKNHHREKMTPEGTLATPSPRYKTSSKIQYFVGLRGMITRNVTLYVPESTSSANGPDYSVMSSGSEESGSKRPNNPLCVDNIKESSIQLVLLWLCLAASLVIMYILHRFHAAWFPESIGVLFLGVIVGIIARYAIPSSWVQVEVFTQLDPGIFFSFFLPAIIFDAGFTLDRTGFFGNIGGIILYALVGTFISSLVVGCGLYILGYYGLSIELGLVECLMFGSLISATDPVATLAIFCALEVPSTLHYLVFGESIVNDAIAIVLYETFEKFREAGKDDLALVTFKSIGQFLYVSIGSVLVALIFGVLSSLIFKYGALRHNPKLELGIFFVLAYTSYLVSLPYLSGIMTILVVGILMNQYSKPNLSEQTATALLTASNALAMICETFTFLYIGFALFAFENNQWDVRFIVFTILLCLLGRFLNIVPLSGILNMYREHKIGMKYQFIMWFSGLRGAIAFALSMSLKSEGGKGEYIFTTTLATVFFTILFLGGGTYPVLKLTKVQQAAKNQIVAPQALEKKDHWLVKLDKNYFQKWFLREDVREKMIAEERAVIEEYKEKKIEQQKKEEEEAMKRLESSENDEEHHNSAVEAEKFEEIELHDNPIASVNRKE</sequence>
<dbReference type="VEuPathDB" id="AmoebaDB:NF0031480"/>
<evidence type="ECO:0000256" key="10">
    <source>
        <dbReference type="ARBA" id="ARBA00023201"/>
    </source>
</evidence>
<dbReference type="GO" id="GO:0000139">
    <property type="term" value="C:Golgi membrane"/>
    <property type="evidence" value="ECO:0007669"/>
    <property type="project" value="UniProtKB-SubCell"/>
</dbReference>
<dbReference type="PANTHER" id="PTHR10110:SF191">
    <property type="entry name" value="SODIUM_HYDROGEN EXCHANGER 8"/>
    <property type="match status" value="1"/>
</dbReference>
<feature type="region of interest" description="Disordered" evidence="12">
    <location>
        <begin position="47"/>
        <end position="77"/>
    </location>
</feature>
<dbReference type="GO" id="GO:0015385">
    <property type="term" value="F:sodium:proton antiporter activity"/>
    <property type="evidence" value="ECO:0007669"/>
    <property type="project" value="InterPro"/>
</dbReference>
<feature type="transmembrane region" description="Helical" evidence="13">
    <location>
        <begin position="345"/>
        <end position="370"/>
    </location>
</feature>
<dbReference type="NCBIfam" id="TIGR00840">
    <property type="entry name" value="b_cpa1"/>
    <property type="match status" value="1"/>
</dbReference>
<evidence type="ECO:0000256" key="9">
    <source>
        <dbReference type="ARBA" id="ARBA00023136"/>
    </source>
</evidence>
<feature type="transmembrane region" description="Helical" evidence="13">
    <location>
        <begin position="237"/>
        <end position="262"/>
    </location>
</feature>